<dbReference type="Proteomes" id="UP000035996">
    <property type="component" value="Unassembled WGS sequence"/>
</dbReference>
<comment type="subcellular location">
    <subcellularLocation>
        <location evidence="1 4">Bacterial flagellum basal body</location>
    </subcellularLocation>
</comment>
<dbReference type="InterPro" id="IPR010930">
    <property type="entry name" value="Flg_bb/hook_C_dom"/>
</dbReference>
<feature type="domain" description="Flagellar basal-body/hook protein C-terminal" evidence="6">
    <location>
        <begin position="202"/>
        <end position="246"/>
    </location>
</feature>
<dbReference type="EMBL" id="LELK01000004">
    <property type="protein sequence ID" value="KMM36580.1"/>
    <property type="molecule type" value="Genomic_DNA"/>
</dbReference>
<evidence type="ECO:0000256" key="3">
    <source>
        <dbReference type="ARBA" id="ARBA00023143"/>
    </source>
</evidence>
<evidence type="ECO:0000259" key="7">
    <source>
        <dbReference type="Pfam" id="PF22692"/>
    </source>
</evidence>
<dbReference type="STRING" id="157733.AB986_11455"/>
<evidence type="ECO:0000259" key="5">
    <source>
        <dbReference type="Pfam" id="PF00460"/>
    </source>
</evidence>
<feature type="domain" description="Flagellar basal body rod protein N-terminal" evidence="5">
    <location>
        <begin position="5"/>
        <end position="35"/>
    </location>
</feature>
<dbReference type="GO" id="GO:0009424">
    <property type="term" value="C:bacterial-type flagellum hook"/>
    <property type="evidence" value="ECO:0007669"/>
    <property type="project" value="TreeGrafter"/>
</dbReference>
<comment type="function">
    <text evidence="4">A flexible structure which links the flagellar filament to the drive apparatus in the basal body.</text>
</comment>
<dbReference type="GO" id="GO:0005829">
    <property type="term" value="C:cytosol"/>
    <property type="evidence" value="ECO:0007669"/>
    <property type="project" value="TreeGrafter"/>
</dbReference>
<reference evidence="8" key="1">
    <citation type="submission" date="2015-06" db="EMBL/GenBank/DDBJ databases">
        <authorList>
            <person name="Liu B."/>
            <person name="Wang J."/>
            <person name="Zhu Y."/>
            <person name="Liu G."/>
            <person name="Chen Q."/>
            <person name="Zheng C."/>
            <person name="Che J."/>
            <person name="Ge C."/>
            <person name="Shi H."/>
            <person name="Pan Z."/>
            <person name="Liu X."/>
        </authorList>
    </citation>
    <scope>NUCLEOTIDE SEQUENCE [LARGE SCALE GENOMIC DNA]</scope>
    <source>
        <strain evidence="8">DSM 16346</strain>
    </source>
</reference>
<organism evidence="8 9">
    <name type="scientific">Guptibacillus hwajinpoensis</name>
    <dbReference type="NCBI Taxonomy" id="208199"/>
    <lineage>
        <taxon>Bacteria</taxon>
        <taxon>Bacillati</taxon>
        <taxon>Bacillota</taxon>
        <taxon>Bacilli</taxon>
        <taxon>Bacillales</taxon>
        <taxon>Guptibacillaceae</taxon>
        <taxon>Guptibacillus</taxon>
    </lineage>
</organism>
<sequence>MLNSMYSGVSGMRGFQTKLDVIGNNIANVNTVGFQKSRVLFEDLLSQSVAGNSVNAKQVGLGSSLSAINTVDSPGSPMTTGVQTDLSIQGEGYFSVTDGQQEYLAKSGSFQIDSQGNLVTMQGYSVLDENDAPIINIDRISSVDKAGLITFQDTNGDQQQAQLKTSTVPNTAGLEKMGNSLYRETDKSGVIQAMPNESRVISGQLEMSNVDLTEEFTEMILAQRGFQANSRVITTSDEMLQEIVNLKR</sequence>
<evidence type="ECO:0000259" key="6">
    <source>
        <dbReference type="Pfam" id="PF06429"/>
    </source>
</evidence>
<keyword evidence="8" id="KW-0966">Cell projection</keyword>
<proteinExistence type="inferred from homology"/>
<comment type="similarity">
    <text evidence="2 4">Belongs to the flagella basal body rod proteins family.</text>
</comment>
<dbReference type="Pfam" id="PF00460">
    <property type="entry name" value="Flg_bb_rod"/>
    <property type="match status" value="1"/>
</dbReference>
<dbReference type="PANTHER" id="PTHR30435:SF1">
    <property type="entry name" value="FLAGELLAR HOOK PROTEIN FLGE"/>
    <property type="match status" value="1"/>
</dbReference>
<keyword evidence="8" id="KW-0969">Cilium</keyword>
<accession>A0A0J6CU14</accession>
<dbReference type="InterPro" id="IPR020013">
    <property type="entry name" value="Flagellar_FlgE/F/G"/>
</dbReference>
<dbReference type="InterPro" id="IPR001444">
    <property type="entry name" value="Flag_bb_rod_N"/>
</dbReference>
<dbReference type="Pfam" id="PF22692">
    <property type="entry name" value="LlgE_F_G_D1"/>
    <property type="match status" value="1"/>
</dbReference>
<dbReference type="AlphaFoldDB" id="A0A0J6CU14"/>
<protein>
    <recommendedName>
        <fullName evidence="4">Flagellar hook protein FlgE</fullName>
    </recommendedName>
</protein>
<dbReference type="SUPFAM" id="SSF117143">
    <property type="entry name" value="Flagellar hook protein flgE"/>
    <property type="match status" value="1"/>
</dbReference>
<evidence type="ECO:0000313" key="9">
    <source>
        <dbReference type="Proteomes" id="UP000035996"/>
    </source>
</evidence>
<keyword evidence="3 4" id="KW-0975">Bacterial flagellum</keyword>
<dbReference type="NCBIfam" id="TIGR03506">
    <property type="entry name" value="FlgEFG_subfam"/>
    <property type="match status" value="2"/>
</dbReference>
<dbReference type="PANTHER" id="PTHR30435">
    <property type="entry name" value="FLAGELLAR PROTEIN"/>
    <property type="match status" value="1"/>
</dbReference>
<evidence type="ECO:0000256" key="4">
    <source>
        <dbReference type="RuleBase" id="RU362116"/>
    </source>
</evidence>
<gene>
    <name evidence="8" type="primary">flgG</name>
    <name evidence="8" type="ORF">AB986_11455</name>
</gene>
<dbReference type="Pfam" id="PF06429">
    <property type="entry name" value="Flg_bbr_C"/>
    <property type="match status" value="1"/>
</dbReference>
<feature type="domain" description="Flagellar hook protein FlgE/F/G-like D1" evidence="7">
    <location>
        <begin position="88"/>
        <end position="138"/>
    </location>
</feature>
<keyword evidence="9" id="KW-1185">Reference proteome</keyword>
<name>A0A0J6CU14_9BACL</name>
<evidence type="ECO:0000256" key="2">
    <source>
        <dbReference type="ARBA" id="ARBA00009677"/>
    </source>
</evidence>
<keyword evidence="8" id="KW-0282">Flagellum</keyword>
<dbReference type="OrthoDB" id="9804559at2"/>
<comment type="caution">
    <text evidence="8">The sequence shown here is derived from an EMBL/GenBank/DDBJ whole genome shotgun (WGS) entry which is preliminary data.</text>
</comment>
<dbReference type="InterPro" id="IPR053967">
    <property type="entry name" value="LlgE_F_G-like_D1"/>
</dbReference>
<dbReference type="InterPro" id="IPR037925">
    <property type="entry name" value="FlgE/F/G-like"/>
</dbReference>
<dbReference type="GO" id="GO:0009425">
    <property type="term" value="C:bacterial-type flagellum basal body"/>
    <property type="evidence" value="ECO:0007669"/>
    <property type="project" value="UniProtKB-SubCell"/>
</dbReference>
<evidence type="ECO:0000313" key="8">
    <source>
        <dbReference type="EMBL" id="KMM36580.1"/>
    </source>
</evidence>
<evidence type="ECO:0000256" key="1">
    <source>
        <dbReference type="ARBA" id="ARBA00004117"/>
    </source>
</evidence>
<dbReference type="RefSeq" id="WP_048311292.1">
    <property type="nucleotide sequence ID" value="NZ_CP119526.1"/>
</dbReference>
<dbReference type="GO" id="GO:0071978">
    <property type="term" value="P:bacterial-type flagellum-dependent swarming motility"/>
    <property type="evidence" value="ECO:0007669"/>
    <property type="project" value="TreeGrafter"/>
</dbReference>
<dbReference type="PATRIC" id="fig|157733.3.peg.307"/>